<proteinExistence type="inferred from homology"/>
<keyword evidence="5 7" id="KW-0472">Membrane</keyword>
<evidence type="ECO:0000256" key="6">
    <source>
        <dbReference type="SAM" id="MobiDB-lite"/>
    </source>
</evidence>
<accession>A0ABM1JIQ3</accession>
<evidence type="ECO:0000256" key="1">
    <source>
        <dbReference type="ARBA" id="ARBA00004141"/>
    </source>
</evidence>
<feature type="transmembrane region" description="Helical" evidence="7">
    <location>
        <begin position="283"/>
        <end position="302"/>
    </location>
</feature>
<dbReference type="InterPro" id="IPR037185">
    <property type="entry name" value="EmrE-like"/>
</dbReference>
<feature type="transmembrane region" description="Helical" evidence="7">
    <location>
        <begin position="338"/>
        <end position="360"/>
    </location>
</feature>
<sequence>MHTGGATEGGAAAGREGAPLPSALRCCCPHAPPPPPAAIPPCGVIVHPAAPKSSAIVDRACRLPGAFGLLQQLPLLLPVARPPPDASGWVDPAGGIWFCGGVMCPGPAGGEGAIAGKWWAGGSRAGCAAFSVESLLGTICVRRGAGPGKIPSPGRGRVVQRRPLLQTSGRLLGLARLGSKRKDPRSPRPRVRLKTPGGGGRRSRCDAWRMVKLQPLPNATSRWKEPSGGFLSSGWYYANQTLLLGIVLAIAGNFLISISLNLQKYSHVQLARLANQKPIYRSKLWWCGIILMGIGEIGNFAAYGFAAAMLVAPLGSVAVIGSALISVLFQKENTRAEGVLGGTLIIAGTFLLVTFAPHVAQEPTARSIQSYLVSWQVLIYVILGVITFCILLYFYKRRDVKHVVVLLTMAALLASPTIISAKAVATLVILSVKGNMQLTYPIFYLMFIIMVLSCVFQVKFLTQAEKLYGATVVVPINYVFFTISAIVTGAIFYQELQGVSLLSGFMFPCGCLLSFVGVFLITQNRGKEHLTSFYIDSGHISGLTTRRGKIQPESTSLSYGSLLNEGESVKTQN</sequence>
<feature type="transmembrane region" description="Helical" evidence="7">
    <location>
        <begin position="242"/>
        <end position="262"/>
    </location>
</feature>
<dbReference type="RefSeq" id="XP_015261340.1">
    <property type="nucleotide sequence ID" value="XM_015405854.1"/>
</dbReference>
<keyword evidence="4 7" id="KW-1133">Transmembrane helix</keyword>
<dbReference type="Pfam" id="PF05653">
    <property type="entry name" value="Mg_trans_NIPA"/>
    <property type="match status" value="1"/>
</dbReference>
<reference evidence="9" key="1">
    <citation type="submission" date="2025-08" db="UniProtKB">
        <authorList>
            <consortium name="RefSeq"/>
        </authorList>
    </citation>
    <scope>IDENTIFICATION</scope>
</reference>
<evidence type="ECO:0000256" key="2">
    <source>
        <dbReference type="ARBA" id="ARBA00007230"/>
    </source>
</evidence>
<feature type="transmembrane region" description="Helical" evidence="7">
    <location>
        <begin position="499"/>
        <end position="521"/>
    </location>
</feature>
<dbReference type="Proteomes" id="UP000694871">
    <property type="component" value="Unplaced"/>
</dbReference>
<dbReference type="PANTHER" id="PTHR12570:SF16">
    <property type="entry name" value="NIPA-LIKE PROTEIN 2"/>
    <property type="match status" value="1"/>
</dbReference>
<evidence type="ECO:0000256" key="4">
    <source>
        <dbReference type="ARBA" id="ARBA00022989"/>
    </source>
</evidence>
<protein>
    <submittedName>
        <fullName evidence="9">NIPA-like protein 2</fullName>
    </submittedName>
</protein>
<keyword evidence="8" id="KW-1185">Reference proteome</keyword>
<feature type="transmembrane region" description="Helical" evidence="7">
    <location>
        <begin position="308"/>
        <end position="329"/>
    </location>
</feature>
<feature type="region of interest" description="Disordered" evidence="6">
    <location>
        <begin position="177"/>
        <end position="203"/>
    </location>
</feature>
<comment type="subcellular location">
    <subcellularLocation>
        <location evidence="1">Membrane</location>
        <topology evidence="1">Multi-pass membrane protein</topology>
    </subcellularLocation>
</comment>
<evidence type="ECO:0000256" key="5">
    <source>
        <dbReference type="ARBA" id="ARBA00023136"/>
    </source>
</evidence>
<keyword evidence="3 7" id="KW-0812">Transmembrane</keyword>
<feature type="transmembrane region" description="Helical" evidence="7">
    <location>
        <begin position="442"/>
        <end position="460"/>
    </location>
</feature>
<dbReference type="PANTHER" id="PTHR12570">
    <property type="match status" value="1"/>
</dbReference>
<feature type="transmembrane region" description="Helical" evidence="7">
    <location>
        <begin position="467"/>
        <end position="493"/>
    </location>
</feature>
<evidence type="ECO:0000313" key="9">
    <source>
        <dbReference type="RefSeq" id="XP_015261340.1"/>
    </source>
</evidence>
<comment type="similarity">
    <text evidence="2">Belongs to the NIPA family.</text>
</comment>
<dbReference type="InterPro" id="IPR008521">
    <property type="entry name" value="Mg_trans_NIPA"/>
</dbReference>
<evidence type="ECO:0000256" key="7">
    <source>
        <dbReference type="SAM" id="Phobius"/>
    </source>
</evidence>
<feature type="transmembrane region" description="Helical" evidence="7">
    <location>
        <begin position="372"/>
        <end position="395"/>
    </location>
</feature>
<gene>
    <name evidence="9" type="primary">NIPAL2</name>
</gene>
<dbReference type="SUPFAM" id="SSF103481">
    <property type="entry name" value="Multidrug resistance efflux transporter EmrE"/>
    <property type="match status" value="1"/>
</dbReference>
<evidence type="ECO:0000256" key="3">
    <source>
        <dbReference type="ARBA" id="ARBA00022692"/>
    </source>
</evidence>
<organism evidence="8 9">
    <name type="scientific">Gekko japonicus</name>
    <name type="common">Schlegel's Japanese gecko</name>
    <dbReference type="NCBI Taxonomy" id="146911"/>
    <lineage>
        <taxon>Eukaryota</taxon>
        <taxon>Metazoa</taxon>
        <taxon>Chordata</taxon>
        <taxon>Craniata</taxon>
        <taxon>Vertebrata</taxon>
        <taxon>Euteleostomi</taxon>
        <taxon>Lepidosauria</taxon>
        <taxon>Squamata</taxon>
        <taxon>Bifurcata</taxon>
        <taxon>Gekkota</taxon>
        <taxon>Gekkonidae</taxon>
        <taxon>Gekkoninae</taxon>
        <taxon>Gekko</taxon>
    </lineage>
</organism>
<name>A0ABM1JIQ3_GEKJA</name>
<dbReference type="GeneID" id="107105823"/>
<evidence type="ECO:0000313" key="8">
    <source>
        <dbReference type="Proteomes" id="UP000694871"/>
    </source>
</evidence>
<feature type="transmembrane region" description="Helical" evidence="7">
    <location>
        <begin position="402"/>
        <end position="430"/>
    </location>
</feature>